<dbReference type="STRING" id="69771.A0A1V6P001"/>
<evidence type="ECO:0000313" key="3">
    <source>
        <dbReference type="Proteomes" id="UP000191522"/>
    </source>
</evidence>
<accession>A0A1V6P001</accession>
<dbReference type="OrthoDB" id="125347at2759"/>
<proteinExistence type="predicted"/>
<dbReference type="Proteomes" id="UP000191522">
    <property type="component" value="Unassembled WGS sequence"/>
</dbReference>
<reference evidence="3" key="1">
    <citation type="journal article" date="2017" name="Nat. Microbiol.">
        <title>Global analysis of biosynthetic gene clusters reveals vast potential of secondary metabolite production in Penicillium species.</title>
        <authorList>
            <person name="Nielsen J.C."/>
            <person name="Grijseels S."/>
            <person name="Prigent S."/>
            <person name="Ji B."/>
            <person name="Dainat J."/>
            <person name="Nielsen K.F."/>
            <person name="Frisvad J.C."/>
            <person name="Workman M."/>
            <person name="Nielsen J."/>
        </authorList>
    </citation>
    <scope>NUCLEOTIDE SEQUENCE [LARGE SCALE GENOMIC DNA]</scope>
    <source>
        <strain evidence="3">IBT 11843</strain>
    </source>
</reference>
<comment type="caution">
    <text evidence="2">The sequence shown here is derived from an EMBL/GenBank/DDBJ whole genome shotgun (WGS) entry which is preliminary data.</text>
</comment>
<protein>
    <submittedName>
        <fullName evidence="2">Uncharacterized protein</fullName>
    </submittedName>
</protein>
<feature type="region of interest" description="Disordered" evidence="1">
    <location>
        <begin position="77"/>
        <end position="175"/>
    </location>
</feature>
<evidence type="ECO:0000313" key="2">
    <source>
        <dbReference type="EMBL" id="OQD70132.1"/>
    </source>
</evidence>
<evidence type="ECO:0000256" key="1">
    <source>
        <dbReference type="SAM" id="MobiDB-lite"/>
    </source>
</evidence>
<feature type="region of interest" description="Disordered" evidence="1">
    <location>
        <begin position="244"/>
        <end position="275"/>
    </location>
</feature>
<gene>
    <name evidence="2" type="ORF">PENDEC_c026G07050</name>
</gene>
<keyword evidence="3" id="KW-1185">Reference proteome</keyword>
<feature type="compositionally biased region" description="Low complexity" evidence="1">
    <location>
        <begin position="137"/>
        <end position="151"/>
    </location>
</feature>
<dbReference type="EMBL" id="MDYL01000026">
    <property type="protein sequence ID" value="OQD70132.1"/>
    <property type="molecule type" value="Genomic_DNA"/>
</dbReference>
<name>A0A1V6P001_PENDC</name>
<sequence>MTPARSEASHVRFLLSEIPKLFDLNTRIKAQDVVDAVKRYHGYDISMRQAQRALTKLQSRQADSQGEQSLDLDMSVVDHHSPTHSQPESQASAGPAYRDMSENRWMPDPLQPSLINDISGDPTESPTNHTTAPQPPAAQSIRPPQIQQAPPIGTPSQSTLNNNPHPMTVPQPGVGYPTTPALPVVAPMHPKPPDYTQRSAQAVPQMMLTNFKIEFTCTTCGSLNQSFFPNQGNVTGAGYMPHLSVPNQSTVTRHPGPAPPNGPEGDSREVAEDGGYAVNALSVRDIHNAWTAGGLGVPLGPNDS</sequence>
<organism evidence="2 3">
    <name type="scientific">Penicillium decumbens</name>
    <dbReference type="NCBI Taxonomy" id="69771"/>
    <lineage>
        <taxon>Eukaryota</taxon>
        <taxon>Fungi</taxon>
        <taxon>Dikarya</taxon>
        <taxon>Ascomycota</taxon>
        <taxon>Pezizomycotina</taxon>
        <taxon>Eurotiomycetes</taxon>
        <taxon>Eurotiomycetidae</taxon>
        <taxon>Eurotiales</taxon>
        <taxon>Aspergillaceae</taxon>
        <taxon>Penicillium</taxon>
    </lineage>
</organism>
<feature type="compositionally biased region" description="Polar residues" evidence="1">
    <location>
        <begin position="154"/>
        <end position="165"/>
    </location>
</feature>
<dbReference type="OMA" id="IEFTCTT"/>
<feature type="compositionally biased region" description="Polar residues" evidence="1">
    <location>
        <begin position="83"/>
        <end position="92"/>
    </location>
</feature>
<feature type="compositionally biased region" description="Polar residues" evidence="1">
    <location>
        <begin position="122"/>
        <end position="131"/>
    </location>
</feature>
<dbReference type="AlphaFoldDB" id="A0A1V6P001"/>